<sequence length="297" mass="33602">MKTRKFTALLLCAVSLFPFLLSGCGKSDQETIRIGSKDFTESLIVAEIYALALEDNGYKVDRKLNVAGSLVHTAITDDEFDLYPEYTGTALLSVLQMDMDSDPDSVYQTVKEEYEKQFNLTWLDSTQVNDRNGIAIRKEAAQEYNISTMSELQANADKLKLCSQGEFEQREDGLPGLAKVYGEFNFASINLYDSGLKYQILENGEADVCPAYSTDAQLVNTDKFAYLEDDKQFWPPYYMAPVVRNDTLEKNPEIAEILNKVSAKLDTETMISLNAKVDIDKQEYDEVAKEFYDSIRE</sequence>
<proteinExistence type="predicted"/>
<evidence type="ECO:0000313" key="1">
    <source>
        <dbReference type="EMBL" id="TGY98401.1"/>
    </source>
</evidence>
<reference evidence="1" key="1">
    <citation type="submission" date="2019-04" db="EMBL/GenBank/DDBJ databases">
        <title>Microbes associate with the intestines of laboratory mice.</title>
        <authorList>
            <person name="Navarre W."/>
            <person name="Wong E."/>
            <person name="Huang K."/>
            <person name="Tropini C."/>
            <person name="Ng K."/>
            <person name="Yu B."/>
        </authorList>
    </citation>
    <scope>NUCLEOTIDE SEQUENCE</scope>
    <source>
        <strain evidence="1">NM01_1-7b</strain>
    </source>
</reference>
<organism evidence="1 2">
    <name type="scientific">Petralouisia muris</name>
    <dbReference type="NCBI Taxonomy" id="3032872"/>
    <lineage>
        <taxon>Bacteria</taxon>
        <taxon>Bacillati</taxon>
        <taxon>Bacillota</taxon>
        <taxon>Clostridia</taxon>
        <taxon>Lachnospirales</taxon>
        <taxon>Lachnospiraceae</taxon>
        <taxon>Petralouisia</taxon>
    </lineage>
</organism>
<name>A0AC61S2E0_9FIRM</name>
<comment type="caution">
    <text evidence="1">The sequence shown here is derived from an EMBL/GenBank/DDBJ whole genome shotgun (WGS) entry which is preliminary data.</text>
</comment>
<accession>A0AC61S2E0</accession>
<evidence type="ECO:0000313" key="2">
    <source>
        <dbReference type="Proteomes" id="UP000304953"/>
    </source>
</evidence>
<keyword evidence="2" id="KW-1185">Reference proteome</keyword>
<dbReference type="EMBL" id="SRYA01000001">
    <property type="protein sequence ID" value="TGY98401.1"/>
    <property type="molecule type" value="Genomic_DNA"/>
</dbReference>
<gene>
    <name evidence="1" type="ORF">E5329_01105</name>
</gene>
<dbReference type="Proteomes" id="UP000304953">
    <property type="component" value="Unassembled WGS sequence"/>
</dbReference>
<protein>
    <submittedName>
        <fullName evidence="1">Glycine/betaine ABC transporter substrate-binding protein</fullName>
    </submittedName>
</protein>